<gene>
    <name evidence="1" type="ORF">AB8S09_06835</name>
</gene>
<comment type="caution">
    <text evidence="1">The sequence shown here is derived from an EMBL/GenBank/DDBJ whole genome shotgun (WGS) entry which is preliminary data.</text>
</comment>
<keyword evidence="1" id="KW-0378">Hydrolase</keyword>
<name>A0ABV4DY22_9CLOT</name>
<keyword evidence="1" id="KW-0540">Nuclease</keyword>
<protein>
    <submittedName>
        <fullName evidence="1">HNH endonuclease</fullName>
    </submittedName>
</protein>
<evidence type="ECO:0000313" key="1">
    <source>
        <dbReference type="EMBL" id="MEY8763355.1"/>
    </source>
</evidence>
<dbReference type="GO" id="GO:0004519">
    <property type="term" value="F:endonuclease activity"/>
    <property type="evidence" value="ECO:0007669"/>
    <property type="project" value="UniProtKB-KW"/>
</dbReference>
<accession>A0ABV4DY22</accession>
<reference evidence="1 2" key="1">
    <citation type="submission" date="2024-08" db="EMBL/GenBank/DDBJ databases">
        <title>Clostridium lapicellarii sp. nov., and Clostridium renhuaiense sp. nov., two species isolated from the mud in a fermentation cellar used for producing sauce-flavour Chinese liquors.</title>
        <authorList>
            <person name="Yang F."/>
            <person name="Wang H."/>
            <person name="Chen L.Q."/>
            <person name="Zhou N."/>
            <person name="Lu J.J."/>
            <person name="Pu X.X."/>
            <person name="Wan B."/>
            <person name="Wang L."/>
            <person name="Liu S.J."/>
        </authorList>
    </citation>
    <scope>NUCLEOTIDE SEQUENCE [LARGE SCALE GENOMIC DNA]</scope>
    <source>
        <strain evidence="1 2">MT-113</strain>
    </source>
</reference>
<proteinExistence type="predicted"/>
<keyword evidence="1" id="KW-0255">Endonuclease</keyword>
<sequence length="146" mass="18100">MALKKLCPKCGRLIDAGQRYCNECTKKYEARQKERYKEYDNRRKGNKNWKFYSTNEWRKVRQYINIKYKGLCLWSYYIEHMIVQANVVHHIMPIEDDYSKRLEIDNLIPLTDMNHRYIHELYKKDKARAQERLRFILNEWNKQFAR</sequence>
<dbReference type="RefSeq" id="WP_369868759.1">
    <property type="nucleotide sequence ID" value="NZ_JBGFFE010000007.1"/>
</dbReference>
<dbReference type="EMBL" id="JBGFFE010000007">
    <property type="protein sequence ID" value="MEY8763355.1"/>
    <property type="molecule type" value="Genomic_DNA"/>
</dbReference>
<keyword evidence="2" id="KW-1185">Reference proteome</keyword>
<evidence type="ECO:0000313" key="2">
    <source>
        <dbReference type="Proteomes" id="UP001565220"/>
    </source>
</evidence>
<dbReference type="Proteomes" id="UP001565220">
    <property type="component" value="Unassembled WGS sequence"/>
</dbReference>
<organism evidence="1 2">
    <name type="scientific">Clostridium lapidicellarium</name>
    <dbReference type="NCBI Taxonomy" id="3240931"/>
    <lineage>
        <taxon>Bacteria</taxon>
        <taxon>Bacillati</taxon>
        <taxon>Bacillota</taxon>
        <taxon>Clostridia</taxon>
        <taxon>Eubacteriales</taxon>
        <taxon>Clostridiaceae</taxon>
        <taxon>Clostridium</taxon>
    </lineage>
</organism>